<dbReference type="PANTHER" id="PTHR21818">
    <property type="entry name" value="BC025462 PROTEIN"/>
    <property type="match status" value="1"/>
</dbReference>
<dbReference type="InterPro" id="IPR029314">
    <property type="entry name" value="FANCI_S4"/>
</dbReference>
<evidence type="ECO:0000313" key="5">
    <source>
        <dbReference type="Proteomes" id="UP000030755"/>
    </source>
</evidence>
<evidence type="ECO:0000259" key="1">
    <source>
        <dbReference type="Pfam" id="PF14675"/>
    </source>
</evidence>
<sequence>MEDMQELEELYKRRDFETIEMRLSKESIWKQVLEKILNNLDYSLLRIVLYGLDAGCSTHTPLGKSRRNSLFVQLFSKRFKQVVLNSELCSFLSLQLEGVSEEIIETATDSFLELCRTFKEKDALYLDLMPVVFSQAMKFKTLKSPIDESERIGGNEYKEKIIEMMIDNKWDATISVYLAMLMKDVQISNSLTRRLINELLKSFSALSLEELPPLVYQMLILAKGNRAIVFHHLSQYFNSLNAVIEEEPLINEELLEQIQSTLVEHVSFGIKQNQDLGNEFLKYVKQDKTRNFNAFNVAILLSIAKIPQFEDQVNELCRTSVLTIIKDNQMVIQSRIMMNEESQLFYVNVEELFETAVRYSTGGASSLINLAFSLLDSNFSIFKNIDKPLEWKLNEFSINEKKILNQIFIKISCKNNVSFYAIELFKRLISSCPTEMLEFTKIIEDFIFKKIKNLSFCMIETFFSCLDPLICLDCEFHANLLEFSKKISRSKILMERKVLLYLTFSLFRSSLNSSFQNSESFRESFSVECAEILSIFLYSNYDFEEKLLNLISSNPQRPNLNLNYFEIHLKQKFDSLVRFSENKCKIVWDKIIDANNHNMNILEPLGLLLLVYSKVQPDKNYYKINLFVTEIANIQLENIVGPELNFDSNSDQGKRNLLILCSLIPLMEASAEYLIENENSSIKLLEKIIIFNALLKDKLASKKASPLTCILSTEFLFSLLNIEINNDQVDKLILSHLLNRIQSLDKESLTRVIHLAMSKLERENSKQVIHLLCEILSCSCKQLHVYHDELERLKDVQIEEFITNKSCKFLELGYEKEVFLLLSIPVNFSSKFLKGLLRMEISDIPLAKLILKKILKQKHSVLVAVCRDFMAELGQHDADAEIPEEKTFSIVTFKNVQFLASITIDYINEQLDLLNWILETCTMEYKEDEQVLENLFEIVHNDFNRLASGLSELSCTLFNDLQTDQLISSITEFYKSLTNITLKHHIKQKRAFESFKKTIHLISEKLSPFVYDLIPFVQNAKRAKKKKNDLEKKQGKDLKIIPAMVYSMEQFERFLLKLAEKNQDLLAGVRKSTARDFKLTLQGMEPQKRVRKEGDERRLND</sequence>
<dbReference type="Pfam" id="PF14679">
    <property type="entry name" value="FANCI_HD1"/>
    <property type="match status" value="1"/>
</dbReference>
<dbReference type="InterPro" id="IPR029308">
    <property type="entry name" value="FANCI_S1"/>
</dbReference>
<name>A0A075AQ91_ROZAC</name>
<evidence type="ECO:0000259" key="3">
    <source>
        <dbReference type="Pfam" id="PF14679"/>
    </source>
</evidence>
<dbReference type="EMBL" id="KE561161">
    <property type="protein sequence ID" value="EPZ32320.1"/>
    <property type="molecule type" value="Genomic_DNA"/>
</dbReference>
<dbReference type="PANTHER" id="PTHR21818:SF0">
    <property type="entry name" value="FANCONI ANEMIA GROUP I PROTEIN"/>
    <property type="match status" value="1"/>
</dbReference>
<protein>
    <submittedName>
        <fullName evidence="4">Fanconi anemia group I protein domain-containing protein</fullName>
    </submittedName>
</protein>
<feature type="domain" description="FANCI solenoid 1" evidence="1">
    <location>
        <begin position="85"/>
        <end position="243"/>
    </location>
</feature>
<gene>
    <name evidence="4" type="ORF">O9G_002161</name>
</gene>
<evidence type="ECO:0000313" key="4">
    <source>
        <dbReference type="EMBL" id="EPZ32320.1"/>
    </source>
</evidence>
<reference evidence="4 5" key="1">
    <citation type="journal article" date="2013" name="Curr. Biol.">
        <title>Shared signatures of parasitism and phylogenomics unite Cryptomycota and microsporidia.</title>
        <authorList>
            <person name="James T.Y."/>
            <person name="Pelin A."/>
            <person name="Bonen L."/>
            <person name="Ahrendt S."/>
            <person name="Sain D."/>
            <person name="Corradi N."/>
            <person name="Stajich J.E."/>
        </authorList>
    </citation>
    <scope>NUCLEOTIDE SEQUENCE [LARGE SCALE GENOMIC DNA]</scope>
    <source>
        <strain evidence="4 5">CSF55</strain>
    </source>
</reference>
<dbReference type="OrthoDB" id="195089at2759"/>
<dbReference type="GO" id="GO:0006281">
    <property type="term" value="P:DNA repair"/>
    <property type="evidence" value="ECO:0007669"/>
    <property type="project" value="InterPro"/>
</dbReference>
<dbReference type="InterPro" id="IPR029310">
    <property type="entry name" value="FANCI_HD1"/>
</dbReference>
<keyword evidence="5" id="KW-1185">Reference proteome</keyword>
<dbReference type="GO" id="GO:0070182">
    <property type="term" value="F:DNA polymerase binding"/>
    <property type="evidence" value="ECO:0007669"/>
    <property type="project" value="TreeGrafter"/>
</dbReference>
<dbReference type="Proteomes" id="UP000030755">
    <property type="component" value="Unassembled WGS sequence"/>
</dbReference>
<dbReference type="Pfam" id="PF14678">
    <property type="entry name" value="FANCI_S4"/>
    <property type="match status" value="1"/>
</dbReference>
<feature type="domain" description="FANCI helical" evidence="3">
    <location>
        <begin position="275"/>
        <end position="358"/>
    </location>
</feature>
<organism evidence="4 5">
    <name type="scientific">Rozella allomycis (strain CSF55)</name>
    <dbReference type="NCBI Taxonomy" id="988480"/>
    <lineage>
        <taxon>Eukaryota</taxon>
        <taxon>Fungi</taxon>
        <taxon>Fungi incertae sedis</taxon>
        <taxon>Cryptomycota</taxon>
        <taxon>Cryptomycota incertae sedis</taxon>
        <taxon>Rozella</taxon>
    </lineage>
</organism>
<dbReference type="Pfam" id="PF14675">
    <property type="entry name" value="FANCI_S1"/>
    <property type="match status" value="1"/>
</dbReference>
<dbReference type="HOGENOM" id="CLU_004843_1_0_1"/>
<feature type="domain" description="FANCI solenoid 4" evidence="2">
    <location>
        <begin position="862"/>
        <end position="1081"/>
    </location>
</feature>
<proteinExistence type="predicted"/>
<evidence type="ECO:0000259" key="2">
    <source>
        <dbReference type="Pfam" id="PF14678"/>
    </source>
</evidence>
<dbReference type="STRING" id="988480.A0A075AQ91"/>
<dbReference type="InterPro" id="IPR026171">
    <property type="entry name" value="FANCI"/>
</dbReference>
<accession>A0A075AQ91</accession>
<dbReference type="AlphaFoldDB" id="A0A075AQ91"/>